<keyword evidence="1 3" id="KW-0853">WD repeat</keyword>
<dbReference type="PANTHER" id="PTHR44376:SF9">
    <property type="entry name" value="TRANSCRIPTIONAL COREPRESSOR LEUNIG_HOMOLOG"/>
    <property type="match status" value="1"/>
</dbReference>
<dbReference type="EMBL" id="RXIC02000023">
    <property type="protein sequence ID" value="KAB1213698.1"/>
    <property type="molecule type" value="Genomic_DNA"/>
</dbReference>
<keyword evidence="2" id="KW-0677">Repeat</keyword>
<feature type="compositionally biased region" description="Low complexity" evidence="4">
    <location>
        <begin position="376"/>
        <end position="406"/>
    </location>
</feature>
<dbReference type="InterPro" id="IPR044716">
    <property type="entry name" value="LEUNIG-like"/>
</dbReference>
<gene>
    <name evidence="5" type="ORF">CJ030_MR5G016197</name>
</gene>
<feature type="region of interest" description="Disordered" evidence="4">
    <location>
        <begin position="315"/>
        <end position="415"/>
    </location>
</feature>
<dbReference type="InterPro" id="IPR006594">
    <property type="entry name" value="LisH"/>
</dbReference>
<protein>
    <submittedName>
        <fullName evidence="5">Transcriptional corepressor LEUNIG</fullName>
    </submittedName>
</protein>
<keyword evidence="6" id="KW-1185">Reference proteome</keyword>
<dbReference type="InterPro" id="IPR001680">
    <property type="entry name" value="WD40_rpt"/>
</dbReference>
<reference evidence="5 6" key="1">
    <citation type="journal article" date="2019" name="Plant Biotechnol. J.">
        <title>The red bayberry genome and genetic basis of sex determination.</title>
        <authorList>
            <person name="Jia H.M."/>
            <person name="Jia H.J."/>
            <person name="Cai Q.L."/>
            <person name="Wang Y."/>
            <person name="Zhao H.B."/>
            <person name="Yang W.F."/>
            <person name="Wang G.Y."/>
            <person name="Li Y.H."/>
            <person name="Zhan D.L."/>
            <person name="Shen Y.T."/>
            <person name="Niu Q.F."/>
            <person name="Chang L."/>
            <person name="Qiu J."/>
            <person name="Zhao L."/>
            <person name="Xie H.B."/>
            <person name="Fu W.Y."/>
            <person name="Jin J."/>
            <person name="Li X.W."/>
            <person name="Jiao Y."/>
            <person name="Zhou C.C."/>
            <person name="Tu T."/>
            <person name="Chai C.Y."/>
            <person name="Gao J.L."/>
            <person name="Fan L.J."/>
            <person name="van de Weg E."/>
            <person name="Wang J.Y."/>
            <person name="Gao Z.S."/>
        </authorList>
    </citation>
    <scope>NUCLEOTIDE SEQUENCE [LARGE SCALE GENOMIC DNA]</scope>
    <source>
        <tissue evidence="5">Leaves</tissue>
    </source>
</reference>
<proteinExistence type="predicted"/>
<evidence type="ECO:0000256" key="3">
    <source>
        <dbReference type="PROSITE-ProRule" id="PRU00221"/>
    </source>
</evidence>
<dbReference type="PROSITE" id="PS50294">
    <property type="entry name" value="WD_REPEATS_REGION"/>
    <property type="match status" value="4"/>
</dbReference>
<evidence type="ECO:0000313" key="6">
    <source>
        <dbReference type="Proteomes" id="UP000516437"/>
    </source>
</evidence>
<dbReference type="OrthoDB" id="5600002at2759"/>
<dbReference type="InterPro" id="IPR020472">
    <property type="entry name" value="WD40_PAC1"/>
</dbReference>
<dbReference type="CDD" id="cd00200">
    <property type="entry name" value="WD40"/>
    <property type="match status" value="1"/>
</dbReference>
<feature type="repeat" description="WD" evidence="3">
    <location>
        <begin position="501"/>
        <end position="542"/>
    </location>
</feature>
<evidence type="ECO:0000256" key="1">
    <source>
        <dbReference type="ARBA" id="ARBA00022574"/>
    </source>
</evidence>
<feature type="compositionally biased region" description="Polar residues" evidence="4">
    <location>
        <begin position="335"/>
        <end position="368"/>
    </location>
</feature>
<dbReference type="InterPro" id="IPR015943">
    <property type="entry name" value="WD40/YVTN_repeat-like_dom_sf"/>
</dbReference>
<accession>A0A6A1VPY2</accession>
<dbReference type="PROSITE" id="PS50082">
    <property type="entry name" value="WD_REPEATS_2"/>
    <property type="match status" value="5"/>
</dbReference>
<dbReference type="Pfam" id="PF00400">
    <property type="entry name" value="WD40"/>
    <property type="match status" value="5"/>
</dbReference>
<comment type="caution">
    <text evidence="5">The sequence shown here is derived from an EMBL/GenBank/DDBJ whole genome shotgun (WGS) entry which is preliminary data.</text>
</comment>
<feature type="repeat" description="WD" evidence="3">
    <location>
        <begin position="762"/>
        <end position="794"/>
    </location>
</feature>
<sequence length="794" mass="86121">MAQSNWEADKMLDVYIYDYLVKKKLHATAKSFMTEGKVAPDPVAIDAPGGFLFEWWSVFWDIFIARTNEKHSETAAAYIEVAQQIKAKEQQQLQMQQLQLMRQAQFQRRDPNHPPLGGPVNTVNSEGMLGQSTATSLAAKLYEERMKNSHPMDSETSQPLLDARMALLKSTSTHPGQLVQGNSGSVTAALQQIQARTQQNTEIKGEVNMSANQRSLPMDSSPMYGQGIMQSKPGIANAGLNTGVGGLPLKGWPLTGIDQIRPGVGAQVQKPFLQNANQFQLLPQQHILAQVQAQGTLGSSSIYGDMDHQRFRGLSRGTMNTKDGQPIANDGSIGSPMQSTSSKINMTPMQQSSSQRQDALHPQQVQQNSRKRKGPSSSGAANSTGTGNTLGPSPNSQPSTPSTHTPGDGVAMAGNLQNVGSVSKGLMMYGADGAGGLTSSTNQLEDMEHFGDVGSLEDNVESFLSHDGGDGRDVFGALKRNSADHAAETSKGFSFTEVGSIRKSNSKVVCCHFSSDGKLLASAGHDKKVFLWNMETLQTESTPEEHTMIITDVRFRPNSTQLATSSFDTTVRLWDAAKPSYCLQAYTGHNSHVLSLDFHPKKNDLFCSCDANSEIRFWNINQYSPSRVSKASFGTYLAILYPGGSTQVRFQPRIGQLLAAAADNVVSIFDVETDRQTHSLQGHSTAVHSLCWDTTGDYLASVSQESVRVWSLASGECIHELSSSGNMFHCCVFHPSYSTLLVIGGYQSLELWNMAVNKCMTIPAHECVISALAQSPVTGMVASASHDKSVKIWK</sequence>
<evidence type="ECO:0000313" key="5">
    <source>
        <dbReference type="EMBL" id="KAB1213698.1"/>
    </source>
</evidence>
<dbReference type="Pfam" id="PF08513">
    <property type="entry name" value="LisH"/>
    <property type="match status" value="1"/>
</dbReference>
<dbReference type="InterPro" id="IPR036322">
    <property type="entry name" value="WD40_repeat_dom_sf"/>
</dbReference>
<dbReference type="PROSITE" id="PS00678">
    <property type="entry name" value="WD_REPEATS_1"/>
    <property type="match status" value="1"/>
</dbReference>
<dbReference type="Gene3D" id="2.130.10.10">
    <property type="entry name" value="YVTN repeat-like/Quinoprotein amine dehydrogenase"/>
    <property type="match status" value="2"/>
</dbReference>
<dbReference type="AlphaFoldDB" id="A0A6A1VPY2"/>
<dbReference type="SUPFAM" id="SSF50978">
    <property type="entry name" value="WD40 repeat-like"/>
    <property type="match status" value="1"/>
</dbReference>
<dbReference type="PANTHER" id="PTHR44376">
    <property type="entry name" value="TRANSCRIPTIONAL REGULATOR OF FILAMENTOUS GROWTH FLO8"/>
    <property type="match status" value="1"/>
</dbReference>
<evidence type="ECO:0000256" key="4">
    <source>
        <dbReference type="SAM" id="MobiDB-lite"/>
    </source>
</evidence>
<dbReference type="InterPro" id="IPR019775">
    <property type="entry name" value="WD40_repeat_CS"/>
</dbReference>
<dbReference type="PRINTS" id="PR00320">
    <property type="entry name" value="GPROTEINBRPT"/>
</dbReference>
<dbReference type="Proteomes" id="UP000516437">
    <property type="component" value="Chromosome 5"/>
</dbReference>
<organism evidence="5 6">
    <name type="scientific">Morella rubra</name>
    <name type="common">Chinese bayberry</name>
    <dbReference type="NCBI Taxonomy" id="262757"/>
    <lineage>
        <taxon>Eukaryota</taxon>
        <taxon>Viridiplantae</taxon>
        <taxon>Streptophyta</taxon>
        <taxon>Embryophyta</taxon>
        <taxon>Tracheophyta</taxon>
        <taxon>Spermatophyta</taxon>
        <taxon>Magnoliopsida</taxon>
        <taxon>eudicotyledons</taxon>
        <taxon>Gunneridae</taxon>
        <taxon>Pentapetalae</taxon>
        <taxon>rosids</taxon>
        <taxon>fabids</taxon>
        <taxon>Fagales</taxon>
        <taxon>Myricaceae</taxon>
        <taxon>Morella</taxon>
    </lineage>
</organism>
<dbReference type="SMART" id="SM00320">
    <property type="entry name" value="WD40"/>
    <property type="match status" value="7"/>
</dbReference>
<dbReference type="GO" id="GO:0003714">
    <property type="term" value="F:transcription corepressor activity"/>
    <property type="evidence" value="ECO:0007669"/>
    <property type="project" value="InterPro"/>
</dbReference>
<dbReference type="SMART" id="SM00667">
    <property type="entry name" value="LisH"/>
    <property type="match status" value="1"/>
</dbReference>
<feature type="repeat" description="WD" evidence="3">
    <location>
        <begin position="680"/>
        <end position="720"/>
    </location>
</feature>
<evidence type="ECO:0000256" key="2">
    <source>
        <dbReference type="ARBA" id="ARBA00022737"/>
    </source>
</evidence>
<dbReference type="PROSITE" id="PS50896">
    <property type="entry name" value="LISH"/>
    <property type="match status" value="1"/>
</dbReference>
<feature type="repeat" description="WD" evidence="3">
    <location>
        <begin position="586"/>
        <end position="628"/>
    </location>
</feature>
<name>A0A6A1VPY2_9ROSI</name>
<feature type="repeat" description="WD" evidence="3">
    <location>
        <begin position="543"/>
        <end position="575"/>
    </location>
</feature>